<reference evidence="2 3" key="1">
    <citation type="submission" date="2017-04" db="EMBL/GenBank/DDBJ databases">
        <title>Novel microbial lineages endemic to geothermal iron-oxide mats fill important gaps in the evolutionary history of Archaea.</title>
        <authorList>
            <person name="Jay Z.J."/>
            <person name="Beam J.P."/>
            <person name="Dlakic M."/>
            <person name="Rusch D.B."/>
            <person name="Kozubal M.A."/>
            <person name="Inskeep W.P."/>
        </authorList>
    </citation>
    <scope>NUCLEOTIDE SEQUENCE [LARGE SCALE GENOMIC DNA]</scope>
    <source>
        <strain evidence="2">BE_D</strain>
    </source>
</reference>
<dbReference type="Proteomes" id="UP000242015">
    <property type="component" value="Unassembled WGS sequence"/>
</dbReference>
<proteinExistence type="predicted"/>
<evidence type="ECO:0000256" key="1">
    <source>
        <dbReference type="SAM" id="Phobius"/>
    </source>
</evidence>
<keyword evidence="1" id="KW-0472">Membrane</keyword>
<feature type="transmembrane region" description="Helical" evidence="1">
    <location>
        <begin position="12"/>
        <end position="31"/>
    </location>
</feature>
<keyword evidence="1" id="KW-1133">Transmembrane helix</keyword>
<accession>A0A2R6CCG7</accession>
<organism evidence="2 3">
    <name type="scientific">Candidatus Marsarchaeota G2 archaeon BE_D</name>
    <dbReference type="NCBI Taxonomy" id="1978158"/>
    <lineage>
        <taxon>Archaea</taxon>
        <taxon>Candidatus Marsarchaeota</taxon>
        <taxon>Candidatus Marsarchaeota group 2</taxon>
    </lineage>
</organism>
<sequence>MSNTYLDKGVWLKTLGVILAVILAISLFIYVHNAVSSGGTPTLSFRAQDQNGNSLANVSIQGFMLSPESVHGFLPVFNGSTNTLGTATFSGATLKNLVSLLSEWVNSRGEANLSASSPTILVFLTYVNQKGVYFKQTSVTLTVPQLLEGPAIYQTITFNLSAPPTVSAKEAPRAAQVGPIPQSQTTLPNPGGPCGNTYSCWESVGSPNLWPSSGTGDIPIAWIDNLGGGAYGLVGVVIDINNNVEWDIGLGIGTGESIPSPSFEAGGTAWTTTISGAEFFKVAEQNSPGTSYVYIVGQVVGELFQLYECNQYDVHLSRCTGGYSPTNTYQYDTGIVNVATSNGYIEGGSGSGFPFYYNELGNNYAINYYESVTGTGDSSPNSTVYSNQFVQAWASSDYGWISVGIPLGALLAAAGVDIPVAVATAISIVGTYTAGTSSISLAAVEFDGPKGSTVYLYADVGITSYSLTNGNNGYVPLMGVYIDT</sequence>
<evidence type="ECO:0000313" key="2">
    <source>
        <dbReference type="EMBL" id="PSO08584.1"/>
    </source>
</evidence>
<keyword evidence="1" id="KW-0812">Transmembrane</keyword>
<dbReference type="AlphaFoldDB" id="A0A2R6CCG7"/>
<name>A0A2R6CCG7_9ARCH</name>
<protein>
    <submittedName>
        <fullName evidence="2">Uncharacterized protein</fullName>
    </submittedName>
</protein>
<evidence type="ECO:0000313" key="3">
    <source>
        <dbReference type="Proteomes" id="UP000242015"/>
    </source>
</evidence>
<gene>
    <name evidence="2" type="ORF">B9Q04_04785</name>
</gene>
<comment type="caution">
    <text evidence="2">The sequence shown here is derived from an EMBL/GenBank/DDBJ whole genome shotgun (WGS) entry which is preliminary data.</text>
</comment>
<dbReference type="EMBL" id="NEXF01000071">
    <property type="protein sequence ID" value="PSO08584.1"/>
    <property type="molecule type" value="Genomic_DNA"/>
</dbReference>